<evidence type="ECO:0000259" key="16">
    <source>
        <dbReference type="Pfam" id="PF03717"/>
    </source>
</evidence>
<comment type="caution">
    <text evidence="17">The sequence shown here is derived from an EMBL/GenBank/DDBJ whole genome shotgun (WGS) entry which is preliminary data.</text>
</comment>
<comment type="similarity">
    <text evidence="4">Belongs to the transpeptidase family.</text>
</comment>
<evidence type="ECO:0000256" key="2">
    <source>
        <dbReference type="ARBA" id="ARBA00004236"/>
    </source>
</evidence>
<feature type="region of interest" description="Disordered" evidence="14">
    <location>
        <begin position="661"/>
        <end position="689"/>
    </location>
</feature>
<dbReference type="Pfam" id="PF03717">
    <property type="entry name" value="PBP_dimer"/>
    <property type="match status" value="1"/>
</dbReference>
<dbReference type="SUPFAM" id="SSF56519">
    <property type="entry name" value="Penicillin binding protein dimerisation domain"/>
    <property type="match status" value="1"/>
</dbReference>
<evidence type="ECO:0000256" key="9">
    <source>
        <dbReference type="ARBA" id="ARBA00022984"/>
    </source>
</evidence>
<feature type="compositionally biased region" description="Polar residues" evidence="14">
    <location>
        <begin position="671"/>
        <end position="689"/>
    </location>
</feature>
<evidence type="ECO:0000256" key="11">
    <source>
        <dbReference type="ARBA" id="ARBA00023136"/>
    </source>
</evidence>
<evidence type="ECO:0000256" key="5">
    <source>
        <dbReference type="ARBA" id="ARBA00012448"/>
    </source>
</evidence>
<evidence type="ECO:0000256" key="4">
    <source>
        <dbReference type="ARBA" id="ARBA00007171"/>
    </source>
</evidence>
<dbReference type="Proteomes" id="UP001523262">
    <property type="component" value="Unassembled WGS sequence"/>
</dbReference>
<evidence type="ECO:0000256" key="13">
    <source>
        <dbReference type="ARBA" id="ARBA00034000"/>
    </source>
</evidence>
<dbReference type="InterPro" id="IPR050515">
    <property type="entry name" value="Beta-lactam/transpept"/>
</dbReference>
<keyword evidence="12" id="KW-0961">Cell wall biogenesis/degradation</keyword>
<dbReference type="PANTHER" id="PTHR30627:SF2">
    <property type="entry name" value="PEPTIDOGLYCAN D,D-TRANSPEPTIDASE MRDA"/>
    <property type="match status" value="1"/>
</dbReference>
<evidence type="ECO:0000256" key="7">
    <source>
        <dbReference type="ARBA" id="ARBA00022692"/>
    </source>
</evidence>
<dbReference type="Pfam" id="PF00905">
    <property type="entry name" value="Transpeptidase"/>
    <property type="match status" value="1"/>
</dbReference>
<evidence type="ECO:0000256" key="14">
    <source>
        <dbReference type="SAM" id="MobiDB-lite"/>
    </source>
</evidence>
<evidence type="ECO:0000256" key="8">
    <source>
        <dbReference type="ARBA" id="ARBA00022960"/>
    </source>
</evidence>
<dbReference type="Gene3D" id="3.90.1310.10">
    <property type="entry name" value="Penicillin-binding protein 2a (Domain 2)"/>
    <property type="match status" value="1"/>
</dbReference>
<dbReference type="Gene3D" id="3.40.710.10">
    <property type="entry name" value="DD-peptidase/beta-lactamase superfamily"/>
    <property type="match status" value="1"/>
</dbReference>
<name>A0ABT0W5L5_9BACI</name>
<dbReference type="Gene3D" id="1.10.10.1230">
    <property type="entry name" value="Penicillin-binding protein, N-terminal non-catalytic domain, head sub-domain"/>
    <property type="match status" value="1"/>
</dbReference>
<dbReference type="InterPro" id="IPR036138">
    <property type="entry name" value="PBP_dimer_sf"/>
</dbReference>
<sequence length="689" mass="76410">MLFFVVFLLFSILILKLGMVQIVYGDDYKRELQRTDAITTSNPVPRGKMFDRNGKVIVDNTPLNAITYTKSQNVNSTDMLKTAGHLSKIINPDLSKIRDRDIKDYWITKYPKKAIALITKSELKKLDYKQIYNLELQRIPAKVITELSKNQNEMKTIAVFKQFNSGYALTPQIVKNQNVTPEEYAVVSENLDNLPGVDTTTDWERSYLFGDTLKTVLGDVSSSEQGLPKELLDQYLARGYSRNDRVGKSYIEMEYEDVLQGQKAKVKNVTDKSGNVISTETVSDGQRGKDLVLTIDMDLQQQVEKIIEDELWKTKQKPNTGLLDRAFVVLMDPHTGEILTMAGKQITKNEQTGKPEMHDFALGNITTAYNVGSAVKGATVLTGYETGAIHPGSTQLDEPLLIKGTPMKKSYKTFGVINDLTALQVSSNVYMWKTVIAMAGGHYVRNQPLDMNLTKGFNTLRQSFSQFGLGARTGIDLPNETTGLQGPDMTQPGHLLDLAIGQYDTYTTMQLAQYVSTIANGGYRVQPHIVKDIRDPELDNNQLGPIVEEIQPKILNRIDAQDDWIKRVQTGFRMVMQPGGTAYSYFQGVDYSPAGKTGTAQAFDHGQPVMNLSLVSFAPADNPEVAIAVLVPSAYQGATGPSPNDEIGRLALDAYFNLKKQRQQQNQNAATSGQTSGNTANQTTQQAGH</sequence>
<dbReference type="EMBL" id="JAMQCR010000001">
    <property type="protein sequence ID" value="MCM2531630.1"/>
    <property type="molecule type" value="Genomic_DNA"/>
</dbReference>
<keyword evidence="11" id="KW-0472">Membrane</keyword>
<protein>
    <recommendedName>
        <fullName evidence="5">serine-type D-Ala-D-Ala carboxypeptidase</fullName>
        <ecNumber evidence="5">3.4.16.4</ecNumber>
    </recommendedName>
</protein>
<comment type="pathway">
    <text evidence="3">Cell wall biogenesis; peptidoglycan biosynthesis.</text>
</comment>
<comment type="subcellular location">
    <subcellularLocation>
        <location evidence="2">Cell membrane</location>
    </subcellularLocation>
    <subcellularLocation>
        <location evidence="1">Membrane</location>
        <topology evidence="1">Single-pass membrane protein</topology>
    </subcellularLocation>
</comment>
<dbReference type="SUPFAM" id="SSF56601">
    <property type="entry name" value="beta-lactamase/transpeptidase-like"/>
    <property type="match status" value="1"/>
</dbReference>
<keyword evidence="18" id="KW-1185">Reference proteome</keyword>
<dbReference type="PANTHER" id="PTHR30627">
    <property type="entry name" value="PEPTIDOGLYCAN D,D-TRANSPEPTIDASE"/>
    <property type="match status" value="1"/>
</dbReference>
<dbReference type="InterPro" id="IPR012338">
    <property type="entry name" value="Beta-lactam/transpept-like"/>
</dbReference>
<gene>
    <name evidence="17" type="ORF">NDK43_03475</name>
</gene>
<evidence type="ECO:0000256" key="10">
    <source>
        <dbReference type="ARBA" id="ARBA00022989"/>
    </source>
</evidence>
<comment type="catalytic activity">
    <reaction evidence="13">
        <text>Preferential cleavage: (Ac)2-L-Lys-D-Ala-|-D-Ala. Also transpeptidation of peptidyl-alanyl moieties that are N-acyl substituents of D-alanine.</text>
        <dbReference type="EC" id="3.4.16.4"/>
    </reaction>
</comment>
<dbReference type="EC" id="3.4.16.4" evidence="5"/>
<dbReference type="InterPro" id="IPR001460">
    <property type="entry name" value="PCN-bd_Tpept"/>
</dbReference>
<evidence type="ECO:0000256" key="1">
    <source>
        <dbReference type="ARBA" id="ARBA00004167"/>
    </source>
</evidence>
<evidence type="ECO:0000313" key="17">
    <source>
        <dbReference type="EMBL" id="MCM2531630.1"/>
    </source>
</evidence>
<evidence type="ECO:0000256" key="6">
    <source>
        <dbReference type="ARBA" id="ARBA00022475"/>
    </source>
</evidence>
<feature type="domain" description="Penicillin-binding protein transpeptidase" evidence="15">
    <location>
        <begin position="327"/>
        <end position="639"/>
    </location>
</feature>
<organism evidence="17 18">
    <name type="scientific">Neobacillus pocheonensis</name>
    <dbReference type="NCBI Taxonomy" id="363869"/>
    <lineage>
        <taxon>Bacteria</taxon>
        <taxon>Bacillati</taxon>
        <taxon>Bacillota</taxon>
        <taxon>Bacilli</taxon>
        <taxon>Bacillales</taxon>
        <taxon>Bacillaceae</taxon>
        <taxon>Neobacillus</taxon>
    </lineage>
</organism>
<evidence type="ECO:0000256" key="3">
    <source>
        <dbReference type="ARBA" id="ARBA00004752"/>
    </source>
</evidence>
<feature type="domain" description="Penicillin-binding protein dimerisation" evidence="16">
    <location>
        <begin position="43"/>
        <end position="279"/>
    </location>
</feature>
<reference evidence="17 18" key="1">
    <citation type="submission" date="2022-06" db="EMBL/GenBank/DDBJ databases">
        <authorList>
            <person name="Jeon C.O."/>
        </authorList>
    </citation>
    <scope>NUCLEOTIDE SEQUENCE [LARGE SCALE GENOMIC DNA]</scope>
    <source>
        <strain evidence="17 18">KCTC 13943</strain>
    </source>
</reference>
<keyword evidence="8" id="KW-0133">Cell shape</keyword>
<dbReference type="InterPro" id="IPR005311">
    <property type="entry name" value="PBP_dimer"/>
</dbReference>
<evidence type="ECO:0000313" key="18">
    <source>
        <dbReference type="Proteomes" id="UP001523262"/>
    </source>
</evidence>
<keyword evidence="10" id="KW-1133">Transmembrane helix</keyword>
<keyword evidence="6" id="KW-1003">Cell membrane</keyword>
<evidence type="ECO:0000259" key="15">
    <source>
        <dbReference type="Pfam" id="PF00905"/>
    </source>
</evidence>
<keyword evidence="9" id="KW-0573">Peptidoglycan synthesis</keyword>
<proteinExistence type="inferred from homology"/>
<keyword evidence="7" id="KW-0812">Transmembrane</keyword>
<accession>A0ABT0W5L5</accession>
<evidence type="ECO:0000256" key="12">
    <source>
        <dbReference type="ARBA" id="ARBA00023316"/>
    </source>
</evidence>